<dbReference type="Pfam" id="PF04024">
    <property type="entry name" value="PspC"/>
    <property type="match status" value="1"/>
</dbReference>
<accession>A0ABX2TGX5</accession>
<feature type="transmembrane region" description="Helical" evidence="1">
    <location>
        <begin position="41"/>
        <end position="69"/>
    </location>
</feature>
<comment type="caution">
    <text evidence="3">The sequence shown here is derived from an EMBL/GenBank/DDBJ whole genome shotgun (WGS) entry which is preliminary data.</text>
</comment>
<dbReference type="RefSeq" id="WP_180285363.1">
    <property type="nucleotide sequence ID" value="NZ_JABFDB010000028.1"/>
</dbReference>
<evidence type="ECO:0000256" key="1">
    <source>
        <dbReference type="SAM" id="Phobius"/>
    </source>
</evidence>
<keyword evidence="1" id="KW-1133">Transmembrane helix</keyword>
<organism evidence="3 4">
    <name type="scientific">Azospirillum oleiclasticum</name>
    <dbReference type="NCBI Taxonomy" id="2735135"/>
    <lineage>
        <taxon>Bacteria</taxon>
        <taxon>Pseudomonadati</taxon>
        <taxon>Pseudomonadota</taxon>
        <taxon>Alphaproteobacteria</taxon>
        <taxon>Rhodospirillales</taxon>
        <taxon>Azospirillaceae</taxon>
        <taxon>Azospirillum</taxon>
    </lineage>
</organism>
<feature type="domain" description="Phage shock protein PspC N-terminal" evidence="2">
    <location>
        <begin position="15"/>
        <end position="71"/>
    </location>
</feature>
<keyword evidence="1" id="KW-0472">Membrane</keyword>
<reference evidence="3 4" key="1">
    <citation type="submission" date="2020-05" db="EMBL/GenBank/DDBJ databases">
        <title>Azospirillum oleiclasticum sp. nov, a nitrogen-fixing and heavy crude oil-emulsifying bacterium isolated from the crude oil of Yumen Oilfield.</title>
        <authorList>
            <person name="Wu D."/>
            <person name="Cai M."/>
            <person name="Zhang X."/>
        </authorList>
    </citation>
    <scope>NUCLEOTIDE SEQUENCE [LARGE SCALE GENOMIC DNA]</scope>
    <source>
        <strain evidence="3 4">ROY-1-1-2</strain>
    </source>
</reference>
<sequence length="130" mass="14473">MHERTSPFGGFRPRGLFRNPERGRIAGVCAGVADYLGVDRFVIRLGFVAAVIFLTPFAIAGYILAALMLPVQPPAGSFTAADVPEETASTRLHGLRDRFRSCEKRIENLEAHVASREYELSRAIRDLDRR</sequence>
<dbReference type="InterPro" id="IPR007168">
    <property type="entry name" value="Phageshock_PspC_N"/>
</dbReference>
<dbReference type="Proteomes" id="UP000584642">
    <property type="component" value="Unassembled WGS sequence"/>
</dbReference>
<name>A0ABX2TGX5_9PROT</name>
<evidence type="ECO:0000313" key="3">
    <source>
        <dbReference type="EMBL" id="NYZ23591.1"/>
    </source>
</evidence>
<keyword evidence="1" id="KW-0812">Transmembrane</keyword>
<evidence type="ECO:0000259" key="2">
    <source>
        <dbReference type="Pfam" id="PF04024"/>
    </source>
</evidence>
<dbReference type="EMBL" id="JABFDB010000028">
    <property type="protein sequence ID" value="NYZ23591.1"/>
    <property type="molecule type" value="Genomic_DNA"/>
</dbReference>
<evidence type="ECO:0000313" key="4">
    <source>
        <dbReference type="Proteomes" id="UP000584642"/>
    </source>
</evidence>
<gene>
    <name evidence="3" type="ORF">HND93_28160</name>
</gene>
<keyword evidence="4" id="KW-1185">Reference proteome</keyword>
<proteinExistence type="predicted"/>
<protein>
    <submittedName>
        <fullName evidence="3">PspC domain-containing protein</fullName>
    </submittedName>
</protein>